<dbReference type="KEGG" id="pfre:RM25_0887"/>
<dbReference type="PANTHER" id="PTHR11088">
    <property type="entry name" value="TRNA DIMETHYLALLYLTRANSFERASE"/>
    <property type="match status" value="1"/>
</dbReference>
<comment type="subunit">
    <text evidence="10">Monomer.</text>
</comment>
<evidence type="ECO:0000256" key="7">
    <source>
        <dbReference type="ARBA" id="ARBA00022840"/>
    </source>
</evidence>
<dbReference type="Gene3D" id="1.10.20.140">
    <property type="match status" value="1"/>
</dbReference>
<comment type="cofactor">
    <cofactor evidence="1 10">
        <name>Mg(2+)</name>
        <dbReference type="ChEBI" id="CHEBI:18420"/>
    </cofactor>
</comment>
<sequence>MTSPLSPATTGASADGARPVPPLVVLIGPTASGKSSLAIQLARSLDASGHPAEIVNGDSMAIYAGMDIGTAKPSASDRALVPHHLVDVLEVTQTSTVADFQQLAREVIARLRSSGRIPILVGGSSLYVRAVIDDFEFPGTDPQVRARWERELAAHGAAALYEELVRRAPQARGAIEPANSRRIVRALEVLELTGHYSPHLPPPHYLLVNVHQFGLVVDREEMDRRIEERVHAMFDAGLVDEVRRLEGRGLRRGVTAARALGYQQVLAMLDGQLDQQGAIRATIDGTRRFARKQLGWFRRDPRIEWLPADGTDLPQRIAARLFAPDGGH</sequence>
<keyword evidence="7 10" id="KW-0067">ATP-binding</keyword>
<evidence type="ECO:0000256" key="1">
    <source>
        <dbReference type="ARBA" id="ARBA00001946"/>
    </source>
</evidence>
<keyword evidence="6 10" id="KW-0547">Nucleotide-binding</keyword>
<dbReference type="Pfam" id="PF01715">
    <property type="entry name" value="IPPT"/>
    <property type="match status" value="1"/>
</dbReference>
<dbReference type="GO" id="GO:0052381">
    <property type="term" value="F:tRNA dimethylallyltransferase activity"/>
    <property type="evidence" value="ECO:0007669"/>
    <property type="project" value="UniProtKB-UniRule"/>
</dbReference>
<evidence type="ECO:0000256" key="5">
    <source>
        <dbReference type="ARBA" id="ARBA00022694"/>
    </source>
</evidence>
<dbReference type="InterPro" id="IPR039657">
    <property type="entry name" value="Dimethylallyltransferase"/>
</dbReference>
<dbReference type="Gene3D" id="3.40.50.300">
    <property type="entry name" value="P-loop containing nucleotide triphosphate hydrolases"/>
    <property type="match status" value="1"/>
</dbReference>
<name>A0A068VUU5_PROFF</name>
<feature type="site" description="Interaction with substrate tRNA" evidence="10">
    <location>
        <position position="124"/>
    </location>
</feature>
<dbReference type="GO" id="GO:0006400">
    <property type="term" value="P:tRNA modification"/>
    <property type="evidence" value="ECO:0007669"/>
    <property type="project" value="TreeGrafter"/>
</dbReference>
<evidence type="ECO:0000256" key="11">
    <source>
        <dbReference type="RuleBase" id="RU003783"/>
    </source>
</evidence>
<dbReference type="PANTHER" id="PTHR11088:SF60">
    <property type="entry name" value="TRNA DIMETHYLALLYLTRANSFERASE"/>
    <property type="match status" value="1"/>
</dbReference>
<comment type="similarity">
    <text evidence="3 10 13">Belongs to the IPP transferase family.</text>
</comment>
<feature type="site" description="Interaction with substrate tRNA" evidence="10">
    <location>
        <position position="145"/>
    </location>
</feature>
<comment type="function">
    <text evidence="2 10 12">Catalyzes the transfer of a dimethylallyl group onto the adenine at position 37 in tRNAs that read codons beginning with uridine, leading to the formation of N6-(dimethylallyl)adenosine (i(6)A).</text>
</comment>
<dbReference type="PATRIC" id="fig|66712.6.peg.912"/>
<feature type="binding site" evidence="10">
    <location>
        <begin position="28"/>
        <end position="35"/>
    </location>
    <ligand>
        <name>ATP</name>
        <dbReference type="ChEBI" id="CHEBI:30616"/>
    </ligand>
</feature>
<proteinExistence type="inferred from homology"/>
<feature type="binding site" evidence="10">
    <location>
        <begin position="30"/>
        <end position="35"/>
    </location>
    <ligand>
        <name>substrate</name>
    </ligand>
</feature>
<protein>
    <recommendedName>
        <fullName evidence="10">tRNA dimethylallyltransferase</fullName>
        <ecNumber evidence="10">2.5.1.75</ecNumber>
    </recommendedName>
    <alternativeName>
        <fullName evidence="10">Dimethylallyl diphosphate:tRNA dimethylallyltransferase</fullName>
        <shortName evidence="10">DMAPP:tRNA dimethylallyltransferase</shortName>
        <shortName evidence="10">DMATase</shortName>
    </alternativeName>
    <alternativeName>
        <fullName evidence="10">Isopentenyl-diphosphate:tRNA isopentenyltransferase</fullName>
        <shortName evidence="10">IPP transferase</shortName>
        <shortName evidence="10">IPPT</shortName>
        <shortName evidence="10">IPTase</shortName>
    </alternativeName>
</protein>
<evidence type="ECO:0000256" key="4">
    <source>
        <dbReference type="ARBA" id="ARBA00022679"/>
    </source>
</evidence>
<dbReference type="SUPFAM" id="SSF52540">
    <property type="entry name" value="P-loop containing nucleoside triphosphate hydrolases"/>
    <property type="match status" value="2"/>
</dbReference>
<evidence type="ECO:0000256" key="12">
    <source>
        <dbReference type="RuleBase" id="RU003784"/>
    </source>
</evidence>
<dbReference type="NCBIfam" id="TIGR00174">
    <property type="entry name" value="miaA"/>
    <property type="match status" value="1"/>
</dbReference>
<evidence type="ECO:0000256" key="6">
    <source>
        <dbReference type="ARBA" id="ARBA00022741"/>
    </source>
</evidence>
<dbReference type="AlphaFoldDB" id="A0A068VUU5"/>
<evidence type="ECO:0000313" key="14">
    <source>
        <dbReference type="EMBL" id="CEP25820.1"/>
    </source>
</evidence>
<keyword evidence="8 10" id="KW-0460">Magnesium</keyword>
<comment type="catalytic activity">
    <reaction evidence="9 10 11">
        <text>adenosine(37) in tRNA + dimethylallyl diphosphate = N(6)-dimethylallyladenosine(37) in tRNA + diphosphate</text>
        <dbReference type="Rhea" id="RHEA:26482"/>
        <dbReference type="Rhea" id="RHEA-COMP:10162"/>
        <dbReference type="Rhea" id="RHEA-COMP:10375"/>
        <dbReference type="ChEBI" id="CHEBI:33019"/>
        <dbReference type="ChEBI" id="CHEBI:57623"/>
        <dbReference type="ChEBI" id="CHEBI:74411"/>
        <dbReference type="ChEBI" id="CHEBI:74415"/>
        <dbReference type="EC" id="2.5.1.75"/>
    </reaction>
</comment>
<dbReference type="EMBL" id="LM676387">
    <property type="protein sequence ID" value="CEP25820.1"/>
    <property type="molecule type" value="Genomic_DNA"/>
</dbReference>
<dbReference type="InterPro" id="IPR027417">
    <property type="entry name" value="P-loop_NTPase"/>
</dbReference>
<dbReference type="GO" id="GO:0005524">
    <property type="term" value="F:ATP binding"/>
    <property type="evidence" value="ECO:0007669"/>
    <property type="project" value="UniProtKB-UniRule"/>
</dbReference>
<keyword evidence="5 10" id="KW-0819">tRNA processing</keyword>
<evidence type="ECO:0000256" key="2">
    <source>
        <dbReference type="ARBA" id="ARBA00003213"/>
    </source>
</evidence>
<evidence type="ECO:0000256" key="3">
    <source>
        <dbReference type="ARBA" id="ARBA00005842"/>
    </source>
</evidence>
<feature type="region of interest" description="Interaction with substrate tRNA" evidence="10">
    <location>
        <begin position="58"/>
        <end position="61"/>
    </location>
</feature>
<evidence type="ECO:0000256" key="10">
    <source>
        <dbReference type="HAMAP-Rule" id="MF_00185"/>
    </source>
</evidence>
<dbReference type="EC" id="2.5.1.75" evidence="10"/>
<accession>A0A068VUU5</accession>
<evidence type="ECO:0000256" key="9">
    <source>
        <dbReference type="ARBA" id="ARBA00049563"/>
    </source>
</evidence>
<organism evidence="14">
    <name type="scientific">Propionibacterium freudenreichii subsp. freudenreichii</name>
    <dbReference type="NCBI Taxonomy" id="66712"/>
    <lineage>
        <taxon>Bacteria</taxon>
        <taxon>Bacillati</taxon>
        <taxon>Actinomycetota</taxon>
        <taxon>Actinomycetes</taxon>
        <taxon>Propionibacteriales</taxon>
        <taxon>Propionibacteriaceae</taxon>
        <taxon>Propionibacterium</taxon>
    </lineage>
</organism>
<keyword evidence="4 10" id="KW-0808">Transferase</keyword>
<dbReference type="RefSeq" id="WP_013161194.1">
    <property type="nucleotide sequence ID" value="NZ_CP010341.1"/>
</dbReference>
<gene>
    <name evidence="10 14" type="primary">miaA</name>
    <name evidence="14" type="ORF">PFCIRM138_02545</name>
</gene>
<dbReference type="HAMAP" id="MF_00185">
    <property type="entry name" value="IPP_trans"/>
    <property type="match status" value="1"/>
</dbReference>
<dbReference type="InterPro" id="IPR018022">
    <property type="entry name" value="IPT"/>
</dbReference>
<evidence type="ECO:0000256" key="13">
    <source>
        <dbReference type="RuleBase" id="RU003785"/>
    </source>
</evidence>
<comment type="caution">
    <text evidence="10">Lacks conserved residue(s) required for the propagation of feature annotation.</text>
</comment>
<evidence type="ECO:0000256" key="8">
    <source>
        <dbReference type="ARBA" id="ARBA00022842"/>
    </source>
</evidence>
<reference evidence="14" key="1">
    <citation type="submission" date="2014-08" db="EMBL/GenBank/DDBJ databases">
        <authorList>
            <person name="Falentin Helene"/>
        </authorList>
    </citation>
    <scope>NUCLEOTIDE SEQUENCE</scope>
</reference>